<dbReference type="SUPFAM" id="SSF53448">
    <property type="entry name" value="Nucleotide-diphospho-sugar transferases"/>
    <property type="match status" value="1"/>
</dbReference>
<accession>A0A1G9WJS7</accession>
<keyword evidence="2" id="KW-1185">Reference proteome</keyword>
<dbReference type="Pfam" id="PF05704">
    <property type="entry name" value="Caps_synth"/>
    <property type="match status" value="1"/>
</dbReference>
<dbReference type="InterPro" id="IPR029044">
    <property type="entry name" value="Nucleotide-diphossugar_trans"/>
</dbReference>
<dbReference type="Proteomes" id="UP000187651">
    <property type="component" value="Unassembled WGS sequence"/>
</dbReference>
<evidence type="ECO:0000313" key="1">
    <source>
        <dbReference type="EMBL" id="SDM84788.1"/>
    </source>
</evidence>
<organism evidence="1 2">
    <name type="scientific">Lachnospira pectinoschiza</name>
    <dbReference type="NCBI Taxonomy" id="28052"/>
    <lineage>
        <taxon>Bacteria</taxon>
        <taxon>Bacillati</taxon>
        <taxon>Bacillota</taxon>
        <taxon>Clostridia</taxon>
        <taxon>Lachnospirales</taxon>
        <taxon>Lachnospiraceae</taxon>
        <taxon>Lachnospira</taxon>
    </lineage>
</organism>
<reference evidence="2" key="1">
    <citation type="submission" date="2016-10" db="EMBL/GenBank/DDBJ databases">
        <authorList>
            <person name="Varghese N."/>
            <person name="Submissions S."/>
        </authorList>
    </citation>
    <scope>NUCLEOTIDE SEQUENCE [LARGE SCALE GENOMIC DNA]</scope>
    <source>
        <strain evidence="2">M83</strain>
    </source>
</reference>
<evidence type="ECO:0000313" key="2">
    <source>
        <dbReference type="Proteomes" id="UP000187651"/>
    </source>
</evidence>
<dbReference type="RefSeq" id="WP_074521407.1">
    <property type="nucleotide sequence ID" value="NZ_FNHZ01000003.1"/>
</dbReference>
<sequence length="312" mass="37265">MASKVINKIKDRMLLGSIYDNIMLKTKYKGEHLSFNYNVMMGQKHRMLYYKRLKKEYLAKVSANRPWENLEKRDNNDQVWICWFQGLEAAPELVKICVDSVKKHLPGKKITIITEENYGDYVEMPRHILEKKKAGIISYTYFSDLVRLELLTKYGGYWIDSTVLLTGSKFVEFTDKMDFFAYSFYYFGFNPEIMTINNWFMKSKTNNNILNLTKELLYAYWKDYDRDLNYFINMLFMTMAVDFYKEEFEKMPIVSQVNAHVLASYMGEEFDELKWELLKSMTDVHKLSNKFSQKETSGENTFYKRLMARELD</sequence>
<dbReference type="GO" id="GO:0016757">
    <property type="term" value="F:glycosyltransferase activity"/>
    <property type="evidence" value="ECO:0007669"/>
    <property type="project" value="InterPro"/>
</dbReference>
<dbReference type="OrthoDB" id="9802881at2"/>
<dbReference type="AlphaFoldDB" id="A0A1G9WJS7"/>
<dbReference type="EMBL" id="FNHZ01000003">
    <property type="protein sequence ID" value="SDM84788.1"/>
    <property type="molecule type" value="Genomic_DNA"/>
</dbReference>
<protein>
    <submittedName>
        <fullName evidence="1">Capsular polysaccharide synthesis protein</fullName>
    </submittedName>
</protein>
<gene>
    <name evidence="1" type="ORF">SAMN05216544_1238</name>
</gene>
<name>A0A1G9WJS7_9FIRM</name>
<dbReference type="InterPro" id="IPR008441">
    <property type="entry name" value="AfumC-like_glycosyl_Trfase"/>
</dbReference>
<proteinExistence type="predicted"/>
<dbReference type="Gene3D" id="3.90.550.20">
    <property type="match status" value="1"/>
</dbReference>